<name>A0A6J0LNS9_RAPSA</name>
<dbReference type="OrthoDB" id="1938625at2759"/>
<keyword evidence="3" id="KW-1185">Reference proteome</keyword>
<feature type="signal peptide" evidence="1">
    <location>
        <begin position="1"/>
        <end position="19"/>
    </location>
</feature>
<dbReference type="PANTHER" id="PTHR33116:SF78">
    <property type="entry name" value="OS12G0587133 PROTEIN"/>
    <property type="match status" value="1"/>
</dbReference>
<organism evidence="3 4">
    <name type="scientific">Raphanus sativus</name>
    <name type="common">Radish</name>
    <name type="synonym">Raphanus raphanistrum var. sativus</name>
    <dbReference type="NCBI Taxonomy" id="3726"/>
    <lineage>
        <taxon>Eukaryota</taxon>
        <taxon>Viridiplantae</taxon>
        <taxon>Streptophyta</taxon>
        <taxon>Embryophyta</taxon>
        <taxon>Tracheophyta</taxon>
        <taxon>Spermatophyta</taxon>
        <taxon>Magnoliopsida</taxon>
        <taxon>eudicotyledons</taxon>
        <taxon>Gunneridae</taxon>
        <taxon>Pentapetalae</taxon>
        <taxon>rosids</taxon>
        <taxon>malvids</taxon>
        <taxon>Brassicales</taxon>
        <taxon>Brassicaceae</taxon>
        <taxon>Brassiceae</taxon>
        <taxon>Raphanus</taxon>
    </lineage>
</organism>
<accession>A0A6J0LNS9</accession>
<sequence>MQLIWRLFTLAGSLWVSWVQHYLLWDSSFWDAKEDGKGSWIWRKLLKLRDIAFPYMKAVVNSGADVFFWFDNWLDQGKLIDITGAAGTILFGVPRNARISDIMTEGRWNIRGCHNRSWPTLHRQILDTPVPCPEAGLDVRLWRHSDSQYKATFSASETWQQRRLKRETVPWSKVVWFSQGIPRYCFITWLTVKNRLSTGDRMRSWGVQQHCPLCGEPDESRDHLFFACPFSYTVWDNVAGRLLGQRMNPDWSTTLCALHSSRFAPMDWVLVRLVFQMTIYHVWKERNGRRHQKPWASAAQVTRSIDKMMRNRISSRRYGARHKLTGLLRRWFEVAP</sequence>
<reference evidence="3" key="1">
    <citation type="journal article" date="2019" name="Database">
        <title>The radish genome database (RadishGD): an integrated information resource for radish genomics.</title>
        <authorList>
            <person name="Yu H.J."/>
            <person name="Baek S."/>
            <person name="Lee Y.J."/>
            <person name="Cho A."/>
            <person name="Mun J.H."/>
        </authorList>
    </citation>
    <scope>NUCLEOTIDE SEQUENCE [LARGE SCALE GENOMIC DNA]</scope>
    <source>
        <strain evidence="3">cv. WK10039</strain>
    </source>
</reference>
<feature type="chain" id="PRO_5026904351" evidence="1">
    <location>
        <begin position="20"/>
        <end position="336"/>
    </location>
</feature>
<dbReference type="GeneID" id="108832687"/>
<dbReference type="Pfam" id="PF13966">
    <property type="entry name" value="zf-RVT"/>
    <property type="match status" value="1"/>
</dbReference>
<dbReference type="AlphaFoldDB" id="A0A6J0LNS9"/>
<dbReference type="RefSeq" id="XP_018461647.1">
    <property type="nucleotide sequence ID" value="XM_018606145.1"/>
</dbReference>
<evidence type="ECO:0000313" key="3">
    <source>
        <dbReference type="Proteomes" id="UP000504610"/>
    </source>
</evidence>
<gene>
    <name evidence="4" type="primary">LOC108832687</name>
</gene>
<evidence type="ECO:0000259" key="2">
    <source>
        <dbReference type="Pfam" id="PF13966"/>
    </source>
</evidence>
<evidence type="ECO:0000313" key="4">
    <source>
        <dbReference type="RefSeq" id="XP_018461647.1"/>
    </source>
</evidence>
<dbReference type="InterPro" id="IPR026960">
    <property type="entry name" value="RVT-Znf"/>
</dbReference>
<reference evidence="4" key="2">
    <citation type="submission" date="2025-08" db="UniProtKB">
        <authorList>
            <consortium name="RefSeq"/>
        </authorList>
    </citation>
    <scope>IDENTIFICATION</scope>
    <source>
        <tissue evidence="4">Leaf</tissue>
    </source>
</reference>
<protein>
    <submittedName>
        <fullName evidence="4">Uncharacterized protein LOC108832687</fullName>
    </submittedName>
</protein>
<dbReference type="PANTHER" id="PTHR33116">
    <property type="entry name" value="REVERSE TRANSCRIPTASE ZINC-BINDING DOMAIN-CONTAINING PROTEIN-RELATED-RELATED"/>
    <property type="match status" value="1"/>
</dbReference>
<dbReference type="KEGG" id="rsz:108832687"/>
<dbReference type="Proteomes" id="UP000504610">
    <property type="component" value="Chromosome 2"/>
</dbReference>
<proteinExistence type="predicted"/>
<keyword evidence="1" id="KW-0732">Signal</keyword>
<evidence type="ECO:0000256" key="1">
    <source>
        <dbReference type="SAM" id="SignalP"/>
    </source>
</evidence>
<feature type="domain" description="Reverse transcriptase zinc-binding" evidence="2">
    <location>
        <begin position="153"/>
        <end position="235"/>
    </location>
</feature>